<proteinExistence type="predicted"/>
<evidence type="ECO:0000313" key="1">
    <source>
        <dbReference type="Proteomes" id="UP000887564"/>
    </source>
</evidence>
<keyword evidence="1" id="KW-1185">Reference proteome</keyword>
<protein>
    <submittedName>
        <fullName evidence="2">Uncharacterized protein</fullName>
    </submittedName>
</protein>
<accession>A0A914S3K5</accession>
<organism evidence="1 2">
    <name type="scientific">Parascaris equorum</name>
    <name type="common">Equine roundworm</name>
    <dbReference type="NCBI Taxonomy" id="6256"/>
    <lineage>
        <taxon>Eukaryota</taxon>
        <taxon>Metazoa</taxon>
        <taxon>Ecdysozoa</taxon>
        <taxon>Nematoda</taxon>
        <taxon>Chromadorea</taxon>
        <taxon>Rhabditida</taxon>
        <taxon>Spirurina</taxon>
        <taxon>Ascaridomorpha</taxon>
        <taxon>Ascaridoidea</taxon>
        <taxon>Ascarididae</taxon>
        <taxon>Parascaris</taxon>
    </lineage>
</organism>
<evidence type="ECO:0000313" key="2">
    <source>
        <dbReference type="WBParaSite" id="PEQ_0000886601-mRNA-1"/>
    </source>
</evidence>
<reference evidence="2" key="1">
    <citation type="submission" date="2022-11" db="UniProtKB">
        <authorList>
            <consortium name="WormBaseParasite"/>
        </authorList>
    </citation>
    <scope>IDENTIFICATION</scope>
</reference>
<dbReference type="AlphaFoldDB" id="A0A914S3K5"/>
<dbReference type="Proteomes" id="UP000887564">
    <property type="component" value="Unplaced"/>
</dbReference>
<dbReference type="WBParaSite" id="PEQ_0000886601-mRNA-1">
    <property type="protein sequence ID" value="PEQ_0000886601-mRNA-1"/>
    <property type="gene ID" value="PEQ_0000886601"/>
</dbReference>
<sequence>MQLGCAVISAGEVTPSSMEAEHIMQRNFVPAEFNARSLQHVPMNLTNGASTLSIIGAGKALCLFPAAPWLVLRFSGT</sequence>
<name>A0A914S3K5_PAREQ</name>